<evidence type="ECO:0000256" key="8">
    <source>
        <dbReference type="SAM" id="MobiDB-lite"/>
    </source>
</evidence>
<evidence type="ECO:0000313" key="10">
    <source>
        <dbReference type="EMBL" id="CAI2373025.1"/>
    </source>
</evidence>
<keyword evidence="9" id="KW-1133">Transmembrane helix</keyword>
<keyword evidence="6 9" id="KW-0472">Membrane</keyword>
<feature type="region of interest" description="Disordered" evidence="8">
    <location>
        <begin position="1449"/>
        <end position="1470"/>
    </location>
</feature>
<keyword evidence="9" id="KW-0812">Transmembrane</keyword>
<evidence type="ECO:0000256" key="2">
    <source>
        <dbReference type="ARBA" id="ARBA00004442"/>
    </source>
</evidence>
<evidence type="ECO:0000256" key="3">
    <source>
        <dbReference type="ARBA" id="ARBA00004613"/>
    </source>
</evidence>
<name>A0AAD2CW17_EUPCR</name>
<evidence type="ECO:0000256" key="5">
    <source>
        <dbReference type="ARBA" id="ARBA00022729"/>
    </source>
</evidence>
<comment type="subcellular location">
    <subcellularLocation>
        <location evidence="1">Cell envelope</location>
    </subcellularLocation>
    <subcellularLocation>
        <location evidence="2">Cell outer membrane</location>
    </subcellularLocation>
    <subcellularLocation>
        <location evidence="3">Secreted</location>
    </subcellularLocation>
</comment>
<evidence type="ECO:0000256" key="7">
    <source>
        <dbReference type="ARBA" id="ARBA00023237"/>
    </source>
</evidence>
<feature type="transmembrane region" description="Helical" evidence="9">
    <location>
        <begin position="1200"/>
        <end position="1230"/>
    </location>
</feature>
<dbReference type="GO" id="GO:0005576">
    <property type="term" value="C:extracellular region"/>
    <property type="evidence" value="ECO:0007669"/>
    <property type="project" value="UniProtKB-SubCell"/>
</dbReference>
<reference evidence="10" key="1">
    <citation type="submission" date="2023-07" db="EMBL/GenBank/DDBJ databases">
        <authorList>
            <consortium name="AG Swart"/>
            <person name="Singh M."/>
            <person name="Singh A."/>
            <person name="Seah K."/>
            <person name="Emmerich C."/>
        </authorList>
    </citation>
    <scope>NUCLEOTIDE SEQUENCE</scope>
    <source>
        <strain evidence="10">DP1</strain>
    </source>
</reference>
<dbReference type="PANTHER" id="PTHR11319:SF35">
    <property type="entry name" value="OUTER MEMBRANE PROTEIN PMPC-RELATED"/>
    <property type="match status" value="1"/>
</dbReference>
<feature type="transmembrane region" description="Helical" evidence="9">
    <location>
        <begin position="1048"/>
        <end position="1066"/>
    </location>
</feature>
<dbReference type="NCBIfam" id="TIGR01376">
    <property type="entry name" value="POMP_repeat"/>
    <property type="match status" value="1"/>
</dbReference>
<evidence type="ECO:0000256" key="1">
    <source>
        <dbReference type="ARBA" id="ARBA00004196"/>
    </source>
</evidence>
<feature type="transmembrane region" description="Helical" evidence="9">
    <location>
        <begin position="1265"/>
        <end position="1287"/>
    </location>
</feature>
<keyword evidence="5" id="KW-0732">Signal</keyword>
<evidence type="ECO:0000313" key="11">
    <source>
        <dbReference type="Proteomes" id="UP001295684"/>
    </source>
</evidence>
<feature type="transmembrane region" description="Helical" evidence="9">
    <location>
        <begin position="1013"/>
        <end position="1036"/>
    </location>
</feature>
<evidence type="ECO:0000256" key="6">
    <source>
        <dbReference type="ARBA" id="ARBA00023136"/>
    </source>
</evidence>
<evidence type="ECO:0000256" key="9">
    <source>
        <dbReference type="SAM" id="Phobius"/>
    </source>
</evidence>
<keyword evidence="11" id="KW-1185">Reference proteome</keyword>
<dbReference type="InterPro" id="IPR011050">
    <property type="entry name" value="Pectin_lyase_fold/virulence"/>
</dbReference>
<organism evidence="10 11">
    <name type="scientific">Euplotes crassus</name>
    <dbReference type="NCBI Taxonomy" id="5936"/>
    <lineage>
        <taxon>Eukaryota</taxon>
        <taxon>Sar</taxon>
        <taxon>Alveolata</taxon>
        <taxon>Ciliophora</taxon>
        <taxon>Intramacronucleata</taxon>
        <taxon>Spirotrichea</taxon>
        <taxon>Hypotrichia</taxon>
        <taxon>Euplotida</taxon>
        <taxon>Euplotidae</taxon>
        <taxon>Moneuplotes</taxon>
    </lineage>
</organism>
<keyword evidence="4" id="KW-0964">Secreted</keyword>
<dbReference type="PANTHER" id="PTHR11319">
    <property type="entry name" value="G PROTEIN-COUPLED RECEPTOR-RELATED"/>
    <property type="match status" value="1"/>
</dbReference>
<accession>A0AAD2CW17</accession>
<comment type="caution">
    <text evidence="10">The sequence shown here is derived from an EMBL/GenBank/DDBJ whole genome shotgun (WGS) entry which is preliminary data.</text>
</comment>
<feature type="transmembrane region" description="Helical" evidence="9">
    <location>
        <begin position="1337"/>
        <end position="1358"/>
    </location>
</feature>
<dbReference type="SUPFAM" id="SSF51126">
    <property type="entry name" value="Pectin lyase-like"/>
    <property type="match status" value="1"/>
</dbReference>
<proteinExistence type="predicted"/>
<sequence length="1496" mass="166794">MVGLEKATIGCETCSPTVSNLGGFLTNLITINYVQETEVRNLRFSNVTAPFANSLSLLVMENFEHTQTVINGVHAEQVAFGNGGLISVTGTLNSLDIGGITVMNSVVGSGLVLIQANVVRQLWLRDVLIRDITASDFQDEDATLVKVNMFDLQRNQNFTIENFDISDCGISLVKFGSIINNSTETTQLSLKNFTLKDSIIISARAMVSTLNLESDANLMLKISQFYSKNVTFKSTGSLMQFAHGLINSVTVEDSIFGDLQSASIKALRHKAFPNVIHEVSFMNCTFSHIYSLLQSLIIVTEQATVSFTDSSFDSVSTASSFSGIIESSLNSVVRLTRANFTNNSAVISTLFHALSGSVIECSFCYLSNNFGLSNAIITASSNGYFRFRSSTISKNIAIQAPFGRIVDASQVSLIDSTNITGNLIISPNDFNQEVSGSCSKLCFLDQRLVEYIKENNLQSISEGFDLIEIVSGSLQIINNTLFSNQNGILNVFMSTLTISGTILRDINFTNTPIKLISSSFEMYDVLLTNIQDNSDREIILTNVDTQITARNITYENSNTRLLSALSGVVEFSIISAKNITNAGNLLYLLSCDRVKFTNITLSNLKVLSDQIIKVEKSYNVSFGDSIIEDQNKTVISIIKSQVDMIKNMNITNCFKALSISNSNLTLIQNLLFTKNGKNSDLIHGGAVKIIDSIISIKDTMFLNNIASKAGAIDFECFSNDLCKLDLDNVTFTNNSASVQGGAIYYNLIRPKIFNSTFINNSAQYGPDLASYPVKMKMKNDSDSQIHLTGIGSGVVISAPVKLALLDYDNQVMNLNNVDQVGIFSQNSSHSIVGGANSFPFKSGIATVEGIIFESKPGSKNVTFNAPTSAIDSNKVNTAFPNEDFSSYITVDFRFCEPGEEITHQNTCRECDAGTYSVTWNSTQCVKCMDNAECLGRNQVSVNPGYWRASQTSTFIAECINKGACKGGFSSEALHPVDCAEGYQGELCAQCIANKNAKYRKVGNSKCEKCPSPLWNAILIICLGLVVFAFMMVLIVINIRKTKESELSVLLRILTNYLQLIFASLSLSSDYPTSMIQFFEVMNRLGDTSQTFLSFDCFIRDYQITSPFGSNAILKLFLLALLPLILFGVVALIWIILYLIKHKYVKNLQRNLAISFISILFLLHPKLTEQSLNLLQCVEVNEGDSRVTLDTSIKCYSSDHILYISILSVPILIVWVVSLPVTALTFLFIYIKRQSDNKIKQYFLILYQGLKQDKFYWEFVNTARKIFILTLFPLSPQMKMLVAISGLVTFTRFQIRLQPYTDQENNKIEISAINAGILTIFSGLLYSQKSEVNGVKLITMVLCVALNVNFMINWFYLLLKSMKDSSQLLNTIYRFLAYILRKQKEDETKEEQQELAIPRKKRIRIIKKKRRFRNHKRRLGFRIDNHCCRENKEEKKEDPVALLNTFQKFNDSKSRDSSSSRPENRENIDSLSSQCCDSPFMSKRRLFHVSKFHKCSK</sequence>
<feature type="transmembrane region" description="Helical" evidence="9">
    <location>
        <begin position="1115"/>
        <end position="1139"/>
    </location>
</feature>
<gene>
    <name evidence="10" type="ORF">ECRASSUSDP1_LOCUS14363</name>
</gene>
<keyword evidence="7" id="KW-0998">Cell outer membrane</keyword>
<dbReference type="Proteomes" id="UP001295684">
    <property type="component" value="Unassembled WGS sequence"/>
</dbReference>
<feature type="compositionally biased region" description="Basic and acidic residues" evidence="8">
    <location>
        <begin position="1449"/>
        <end position="1467"/>
    </location>
</feature>
<dbReference type="InterPro" id="IPR003368">
    <property type="entry name" value="POMP_repeat"/>
</dbReference>
<dbReference type="EMBL" id="CAMPGE010014349">
    <property type="protein sequence ID" value="CAI2373025.1"/>
    <property type="molecule type" value="Genomic_DNA"/>
</dbReference>
<evidence type="ECO:0000256" key="4">
    <source>
        <dbReference type="ARBA" id="ARBA00022525"/>
    </source>
</evidence>
<feature type="transmembrane region" description="Helical" evidence="9">
    <location>
        <begin position="1307"/>
        <end position="1325"/>
    </location>
</feature>
<dbReference type="CDD" id="cd00185">
    <property type="entry name" value="TNFRSF"/>
    <property type="match status" value="1"/>
</dbReference>
<protein>
    <submittedName>
        <fullName evidence="10">Uncharacterized protein</fullName>
    </submittedName>
</protein>